<evidence type="ECO:0000313" key="3">
    <source>
        <dbReference type="Proteomes" id="UP001159363"/>
    </source>
</evidence>
<evidence type="ECO:0000256" key="1">
    <source>
        <dbReference type="SAM" id="MobiDB-lite"/>
    </source>
</evidence>
<comment type="caution">
    <text evidence="2">The sequence shown here is derived from an EMBL/GenBank/DDBJ whole genome shotgun (WGS) entry which is preliminary data.</text>
</comment>
<dbReference type="EMBL" id="JARBHB010000003">
    <property type="protein sequence ID" value="KAJ8888496.1"/>
    <property type="molecule type" value="Genomic_DNA"/>
</dbReference>
<accession>A0ABQ9HVU2</accession>
<feature type="compositionally biased region" description="Polar residues" evidence="1">
    <location>
        <begin position="606"/>
        <end position="617"/>
    </location>
</feature>
<reference evidence="2 3" key="1">
    <citation type="submission" date="2023-02" db="EMBL/GenBank/DDBJ databases">
        <title>LHISI_Scaffold_Assembly.</title>
        <authorList>
            <person name="Stuart O.P."/>
            <person name="Cleave R."/>
            <person name="Magrath M.J.L."/>
            <person name="Mikheyev A.S."/>
        </authorList>
    </citation>
    <scope>NUCLEOTIDE SEQUENCE [LARGE SCALE GENOMIC DNA]</scope>
    <source>
        <strain evidence="2">Daus_M_001</strain>
        <tissue evidence="2">Leg muscle</tissue>
    </source>
</reference>
<feature type="region of interest" description="Disordered" evidence="1">
    <location>
        <begin position="596"/>
        <end position="624"/>
    </location>
</feature>
<sequence length="663" mass="74246">MLHTPTVRNTQLACQVLVDTNTKWKGLHAVMLHTPTVRNTQLACQVLVDTNTKVYENQVRRVRSSVGMQGWGETGDPRENRPTSGIVRYNSHIRKSGSYQPGSPTWEASSLTITPLRPPADTKTRNCVILKWYAVKKLHEMTDTFDFDIADRASERFLNDLHEHTVISTVCLLAFLRTQCDKKLHSGNGRRILPCPFSIITDAFPQETPLWSSPCPGGMLLPELWLGVPSLLGDVVPAALAAATVTSRLIDPYVFNSSIKKKSLTELTHEISAVMVSCRWNGRPWVGRAERGDERDRRPYCDVIAANSYPLSLNPVRPNVDNLSTNMFDFLLLARLNTGNVHPICTGHRYDGNIARLTRRSDEALGVRVSVARIAPSLFDLRCTALRLSDVYLDNYRPTRTRHGADCVLACGGIPEALGFSDAALHLWLKAEAVNQKYYSEVPTKLRERVRKKRPRTWKNDSWTSRKCSQYARSQESFCKPTSRGAVGWCAADLWCGRFWLRILDLLTFELRPWVQRHTVIPNVRQPTSLFAARRSLTGVDGGAKNKKTSQGPGAIFLLCSACTGANEMKALGKFSYGRVTATRPRCILRCSDKQPPASGVLKRGFSSQTHSDTGDNNTHDQRPVAPMHEALNLCTVLLLLRLPVQMRSVTVGFQYTRLNPIE</sequence>
<keyword evidence="3" id="KW-1185">Reference proteome</keyword>
<protein>
    <submittedName>
        <fullName evidence="2">Uncharacterized protein</fullName>
    </submittedName>
</protein>
<proteinExistence type="predicted"/>
<name>A0ABQ9HVU2_9NEOP</name>
<evidence type="ECO:0000313" key="2">
    <source>
        <dbReference type="EMBL" id="KAJ8888496.1"/>
    </source>
</evidence>
<dbReference type="Proteomes" id="UP001159363">
    <property type="component" value="Chromosome 3"/>
</dbReference>
<gene>
    <name evidence="2" type="ORF">PR048_007987</name>
</gene>
<organism evidence="2 3">
    <name type="scientific">Dryococelus australis</name>
    <dbReference type="NCBI Taxonomy" id="614101"/>
    <lineage>
        <taxon>Eukaryota</taxon>
        <taxon>Metazoa</taxon>
        <taxon>Ecdysozoa</taxon>
        <taxon>Arthropoda</taxon>
        <taxon>Hexapoda</taxon>
        <taxon>Insecta</taxon>
        <taxon>Pterygota</taxon>
        <taxon>Neoptera</taxon>
        <taxon>Polyneoptera</taxon>
        <taxon>Phasmatodea</taxon>
        <taxon>Verophasmatodea</taxon>
        <taxon>Anareolatae</taxon>
        <taxon>Phasmatidae</taxon>
        <taxon>Eurycanthinae</taxon>
        <taxon>Dryococelus</taxon>
    </lineage>
</organism>